<gene>
    <name evidence="1" type="ORF">Geu3261_0079_002</name>
</gene>
<proteinExistence type="predicted"/>
<evidence type="ECO:0000313" key="2">
    <source>
        <dbReference type="Proteomes" id="UP000032675"/>
    </source>
</evidence>
<reference evidence="1 2" key="1">
    <citation type="submission" date="2012-11" db="EMBL/GenBank/DDBJ databases">
        <title>Whole genome sequence of Gluconacetobacter europaeus NBRC3261.</title>
        <authorList>
            <person name="Azuma Y."/>
            <person name="Higashiura N."/>
            <person name="Hirakawa H."/>
            <person name="Matsushita K."/>
        </authorList>
    </citation>
    <scope>NUCLEOTIDE SEQUENCE [LARGE SCALE GENOMIC DNA]</scope>
    <source>
        <strain evidence="1 2">NBRC 3261</strain>
    </source>
</reference>
<accession>A0A0D6PZ02</accession>
<dbReference type="EMBL" id="BANI01000073">
    <property type="protein sequence ID" value="GAN96552.1"/>
    <property type="molecule type" value="Genomic_DNA"/>
</dbReference>
<evidence type="ECO:0000313" key="1">
    <source>
        <dbReference type="EMBL" id="GAN96552.1"/>
    </source>
</evidence>
<name>A0A0D6PZ02_KOMEU</name>
<dbReference type="AlphaFoldDB" id="A0A0D6PZ02"/>
<organism evidence="1 2">
    <name type="scientific">Komagataeibacter europaeus NBRC 3261</name>
    <dbReference type="NCBI Taxonomy" id="1234669"/>
    <lineage>
        <taxon>Bacteria</taxon>
        <taxon>Pseudomonadati</taxon>
        <taxon>Pseudomonadota</taxon>
        <taxon>Alphaproteobacteria</taxon>
        <taxon>Acetobacterales</taxon>
        <taxon>Acetobacteraceae</taxon>
        <taxon>Komagataeibacter</taxon>
    </lineage>
</organism>
<sequence length="81" mass="9013">MTAENLDFLTLPQAITELNTRLLSQDSEARTHSYQTAWAFAASGRIPACRDGRIYKVRRSDLPLIASKLSQVRKYASLSAA</sequence>
<dbReference type="Proteomes" id="UP000032675">
    <property type="component" value="Unassembled WGS sequence"/>
</dbReference>
<comment type="caution">
    <text evidence="1">The sequence shown here is derived from an EMBL/GenBank/DDBJ whole genome shotgun (WGS) entry which is preliminary data.</text>
</comment>
<protein>
    <submittedName>
        <fullName evidence="1">Uncharacterized protein</fullName>
    </submittedName>
</protein>